<reference evidence="4 5" key="1">
    <citation type="journal article" date="2020" name="Nat. Food">
        <title>A phased Vanilla planifolia genome enables genetic improvement of flavour and production.</title>
        <authorList>
            <person name="Hasing T."/>
            <person name="Tang H."/>
            <person name="Brym M."/>
            <person name="Khazi F."/>
            <person name="Huang T."/>
            <person name="Chambers A.H."/>
        </authorList>
    </citation>
    <scope>NUCLEOTIDE SEQUENCE [LARGE SCALE GENOMIC DNA]</scope>
    <source>
        <tissue evidence="2">Leaf</tissue>
    </source>
</reference>
<dbReference type="EMBL" id="JADCNL010000003">
    <property type="protein sequence ID" value="KAG0488627.1"/>
    <property type="molecule type" value="Genomic_DNA"/>
</dbReference>
<sequence length="69" mass="7458">MAEDRNKAGVRKVAQNLQNDFLKAQSAFSCYIFAPSSLCSATLSQLLQVLVAVVTLVPLLLGLHLLSLQ</sequence>
<evidence type="ECO:0000256" key="1">
    <source>
        <dbReference type="SAM" id="Phobius"/>
    </source>
</evidence>
<name>A0A835RME3_VANPL</name>
<keyword evidence="1" id="KW-0472">Membrane</keyword>
<organism evidence="2 4">
    <name type="scientific">Vanilla planifolia</name>
    <name type="common">Vanilla</name>
    <dbReference type="NCBI Taxonomy" id="51239"/>
    <lineage>
        <taxon>Eukaryota</taxon>
        <taxon>Viridiplantae</taxon>
        <taxon>Streptophyta</taxon>
        <taxon>Embryophyta</taxon>
        <taxon>Tracheophyta</taxon>
        <taxon>Spermatophyta</taxon>
        <taxon>Magnoliopsida</taxon>
        <taxon>Liliopsida</taxon>
        <taxon>Asparagales</taxon>
        <taxon>Orchidaceae</taxon>
        <taxon>Vanilloideae</taxon>
        <taxon>Vanilleae</taxon>
        <taxon>Vanilla</taxon>
    </lineage>
</organism>
<accession>A0A835RME3</accession>
<evidence type="ECO:0000313" key="4">
    <source>
        <dbReference type="Proteomes" id="UP000636800"/>
    </source>
</evidence>
<feature type="transmembrane region" description="Helical" evidence="1">
    <location>
        <begin position="46"/>
        <end position="66"/>
    </location>
</feature>
<dbReference type="AlphaFoldDB" id="A0A835RME3"/>
<evidence type="ECO:0000313" key="3">
    <source>
        <dbReference type="EMBL" id="KAG0490350.1"/>
    </source>
</evidence>
<keyword evidence="4" id="KW-1185">Reference proteome</keyword>
<dbReference type="Proteomes" id="UP000636800">
    <property type="component" value="Chromosome 3"/>
</dbReference>
<comment type="caution">
    <text evidence="2">The sequence shown here is derived from an EMBL/GenBank/DDBJ whole genome shotgun (WGS) entry which is preliminary data.</text>
</comment>
<dbReference type="EMBL" id="JADCNM010000003">
    <property type="protein sequence ID" value="KAG0490350.1"/>
    <property type="molecule type" value="Genomic_DNA"/>
</dbReference>
<keyword evidence="1" id="KW-0812">Transmembrane</keyword>
<dbReference type="Proteomes" id="UP000639772">
    <property type="component" value="Chromosome 3"/>
</dbReference>
<evidence type="ECO:0000313" key="2">
    <source>
        <dbReference type="EMBL" id="KAG0488627.1"/>
    </source>
</evidence>
<gene>
    <name evidence="3" type="ORF">HPP92_007213</name>
    <name evidence="2" type="ORF">HPP92_007438</name>
</gene>
<evidence type="ECO:0000313" key="5">
    <source>
        <dbReference type="Proteomes" id="UP000639772"/>
    </source>
</evidence>
<proteinExistence type="predicted"/>
<keyword evidence="1" id="KW-1133">Transmembrane helix</keyword>
<protein>
    <submittedName>
        <fullName evidence="2">Uncharacterized protein</fullName>
    </submittedName>
</protein>